<keyword evidence="3" id="KW-0926">Vacuole</keyword>
<keyword evidence="5" id="KW-0472">Membrane</keyword>
<organism evidence="9 10">
    <name type="scientific">Chaetoceros tenuissimus</name>
    <dbReference type="NCBI Taxonomy" id="426638"/>
    <lineage>
        <taxon>Eukaryota</taxon>
        <taxon>Sar</taxon>
        <taxon>Stramenopiles</taxon>
        <taxon>Ochrophyta</taxon>
        <taxon>Bacillariophyta</taxon>
        <taxon>Coscinodiscophyceae</taxon>
        <taxon>Chaetocerotophycidae</taxon>
        <taxon>Chaetocerotales</taxon>
        <taxon>Chaetocerotaceae</taxon>
        <taxon>Chaetoceros</taxon>
    </lineage>
</organism>
<feature type="region of interest" description="Disordered" evidence="8">
    <location>
        <begin position="549"/>
        <end position="572"/>
    </location>
</feature>
<evidence type="ECO:0000256" key="4">
    <source>
        <dbReference type="ARBA" id="ARBA00022737"/>
    </source>
</evidence>
<keyword evidence="10" id="KW-1185">Reference proteome</keyword>
<comment type="similarity">
    <text evidence="2">Belongs to the beta-catenin family.</text>
</comment>
<evidence type="ECO:0000256" key="3">
    <source>
        <dbReference type="ARBA" id="ARBA00022554"/>
    </source>
</evidence>
<keyword evidence="4" id="KW-0677">Repeat</keyword>
<evidence type="ECO:0000256" key="5">
    <source>
        <dbReference type="ARBA" id="ARBA00023136"/>
    </source>
</evidence>
<sequence length="1205" mass="129561">MAPRDANHQFPDYNLTIEYDAGGVPFHDVGAAPVDNDVDDPVPEAMDVEPPVLPFANDNTATNANAPPQAPNLTTNIPQAQPPIEVLLNQAPAINAAPSNGSHHISHTNSNMSQGNLMSVGSEYHQDVDPLAIDISESDDQDAQLVDAAIASASENIHVSPVSPPDAHGNSRRRRIARLDRHNSVIDLNASNSDSEDELEDVPAMEATMDSSTDESNMSSPPGTPYQGSSMTPQSTSTLGSTQAASSQPSARFSFRRRFLSLHPQENIINDSDNNSSGSSFNGPNSAPLTSNFQQGLPEPPSAPHRFISNSSVTSNGSQSLSIPWNQAFDSTNFDSDNSSVLNSTASLDHTMQEEETSRHHYNLSFGPNTTMSDLKYFAERGCIVPLLRALNTVKLIALGTRMLADYAKMPRRRVAVASNKKILEFCCKTMLSLPTMDNMGTDWPAREYAVETIRSLTATEDSDSYLMGCNGLLKALSIVARGGPFASYEDIASGKCQVTPQMGLVSGKARLHACIAIMNLSCGKANKVKIASIAEVLEAMREVMVSTPENFSPATSPSITGSTSSSATPKSVATEARLKAATCVKNLSNADKNDEVLLEADGLIAALAFVAAETCGGEKGATNCTTNACLALMNLSISKVNKHRVFSTEGVMDALMKVLEETSPEHHYQGSSWKEARIKACSALSNLAIGYENKIPMFNYPGFVASILKVIESDSGEARTKACSILWSFAAEMKNQVPVVQRGDILPVLVRVAEEDSSTEARFKCVAALTLLAESSENAMPLLEEGALHPLMDILHDAGADPTQWKGQTASWCVGFLMNMAQSDEAAPYLQEAGVVELLAPLLTLDHYQSLKAAIAVAFVCRYDEGHETYDLLRKTENVIPKIINLLHNTLAGEGGNGYKYGVFTLRSSVGCISSLAAGPEFMKERISTKDVFDSLLRVVNDFCVDGGNNGAIVGGGRDDTQSATYAIRALQALTEYLIPIPGSSSLPFGSPMDSALMTALDSFASCTHPDLAEATLDLAKDAYQRIQSSLELGSLQEDSDSGSEGYGRRRSHPHQFFHENSIVAALVQGCCIGPNNYGGIDGGFFPSMIRTTNSDVVIDSNDDNLSQSSSDSQSMIRTFLLTDSRSGRRFAVPTDPSGGRAFNDGRLWCYRRGRFCKPGEVPDPDYEWNDDLQAAYTAALNLQEQSGSNGQERRNSSQRGAVF</sequence>
<gene>
    <name evidence="9" type="ORF">CTEN210_16372</name>
</gene>
<dbReference type="GO" id="GO:0071562">
    <property type="term" value="P:nucleus-vacuole junction assembly"/>
    <property type="evidence" value="ECO:0007669"/>
    <property type="project" value="InterPro"/>
</dbReference>
<dbReference type="SUPFAM" id="SSF48371">
    <property type="entry name" value="ARM repeat"/>
    <property type="match status" value="1"/>
</dbReference>
<accession>A0AAD3HE32</accession>
<dbReference type="GO" id="GO:0005774">
    <property type="term" value="C:vacuolar membrane"/>
    <property type="evidence" value="ECO:0007669"/>
    <property type="project" value="UniProtKB-SubCell"/>
</dbReference>
<evidence type="ECO:0000256" key="2">
    <source>
        <dbReference type="ARBA" id="ARBA00005462"/>
    </source>
</evidence>
<feature type="region of interest" description="Disordered" evidence="8">
    <location>
        <begin position="1186"/>
        <end position="1205"/>
    </location>
</feature>
<feature type="compositionally biased region" description="Low complexity" evidence="8">
    <location>
        <begin position="553"/>
        <end position="570"/>
    </location>
</feature>
<comment type="caution">
    <text evidence="9">The sequence shown here is derived from an EMBL/GenBank/DDBJ whole genome shotgun (WGS) entry which is preliminary data.</text>
</comment>
<evidence type="ECO:0000256" key="7">
    <source>
        <dbReference type="ARBA" id="ARBA00026209"/>
    </source>
</evidence>
<dbReference type="PANTHER" id="PTHR47249">
    <property type="entry name" value="VACUOLAR PROTEIN 8"/>
    <property type="match status" value="1"/>
</dbReference>
<dbReference type="Proteomes" id="UP001054902">
    <property type="component" value="Unassembled WGS sequence"/>
</dbReference>
<dbReference type="GO" id="GO:0043495">
    <property type="term" value="F:protein-membrane adaptor activity"/>
    <property type="evidence" value="ECO:0007669"/>
    <property type="project" value="InterPro"/>
</dbReference>
<feature type="region of interest" description="Disordered" evidence="8">
    <location>
        <begin position="267"/>
        <end position="305"/>
    </location>
</feature>
<feature type="region of interest" description="Disordered" evidence="8">
    <location>
        <begin position="209"/>
        <end position="251"/>
    </location>
</feature>
<proteinExistence type="inferred from homology"/>
<feature type="compositionally biased region" description="Low complexity" evidence="8">
    <location>
        <begin position="267"/>
        <end position="286"/>
    </location>
</feature>
<dbReference type="InterPro" id="IPR045156">
    <property type="entry name" value="Vac8"/>
</dbReference>
<dbReference type="Gene3D" id="1.25.10.10">
    <property type="entry name" value="Leucine-rich Repeat Variant"/>
    <property type="match status" value="2"/>
</dbReference>
<dbReference type="InterPro" id="IPR011989">
    <property type="entry name" value="ARM-like"/>
</dbReference>
<dbReference type="InterPro" id="IPR016024">
    <property type="entry name" value="ARM-type_fold"/>
</dbReference>
<dbReference type="InterPro" id="IPR000225">
    <property type="entry name" value="Armadillo"/>
</dbReference>
<keyword evidence="6" id="KW-0449">Lipoprotein</keyword>
<evidence type="ECO:0000313" key="9">
    <source>
        <dbReference type="EMBL" id="GFH59896.1"/>
    </source>
</evidence>
<dbReference type="SMART" id="SM00185">
    <property type="entry name" value="ARM"/>
    <property type="match status" value="5"/>
</dbReference>
<evidence type="ECO:0000313" key="10">
    <source>
        <dbReference type="Proteomes" id="UP001054902"/>
    </source>
</evidence>
<name>A0AAD3HE32_9STRA</name>
<feature type="compositionally biased region" description="Polar residues" evidence="8">
    <location>
        <begin position="209"/>
        <end position="242"/>
    </location>
</feature>
<evidence type="ECO:0000256" key="1">
    <source>
        <dbReference type="ARBA" id="ARBA00004592"/>
    </source>
</evidence>
<dbReference type="AlphaFoldDB" id="A0AAD3HE32"/>
<evidence type="ECO:0000256" key="6">
    <source>
        <dbReference type="ARBA" id="ARBA00023288"/>
    </source>
</evidence>
<comment type="subcellular location">
    <subcellularLocation>
        <location evidence="1">Vacuole membrane</location>
        <topology evidence="1">Lipid-anchor</topology>
    </subcellularLocation>
</comment>
<protein>
    <recommendedName>
        <fullName evidence="7">Vacuolar protein 8</fullName>
    </recommendedName>
</protein>
<evidence type="ECO:0000256" key="8">
    <source>
        <dbReference type="SAM" id="MobiDB-lite"/>
    </source>
</evidence>
<dbReference type="PANTHER" id="PTHR47249:SF1">
    <property type="entry name" value="VACUOLAR PROTEIN 8"/>
    <property type="match status" value="1"/>
</dbReference>
<dbReference type="EMBL" id="BLLK01000069">
    <property type="protein sequence ID" value="GFH59896.1"/>
    <property type="molecule type" value="Genomic_DNA"/>
</dbReference>
<reference evidence="9 10" key="1">
    <citation type="journal article" date="2021" name="Sci. Rep.">
        <title>The genome of the diatom Chaetoceros tenuissimus carries an ancient integrated fragment of an extant virus.</title>
        <authorList>
            <person name="Hongo Y."/>
            <person name="Kimura K."/>
            <person name="Takaki Y."/>
            <person name="Yoshida Y."/>
            <person name="Baba S."/>
            <person name="Kobayashi G."/>
            <person name="Nagasaki K."/>
            <person name="Hano T."/>
            <person name="Tomaru Y."/>
        </authorList>
    </citation>
    <scope>NUCLEOTIDE SEQUENCE [LARGE SCALE GENOMIC DNA]</scope>
    <source>
        <strain evidence="9 10">NIES-3715</strain>
    </source>
</reference>
<feature type="region of interest" description="Disordered" evidence="8">
    <location>
        <begin position="28"/>
        <end position="47"/>
    </location>
</feature>